<name>A0A484I5P0_9ARCH</name>
<sequence length="49" mass="5557">MFLFPDTFHSLSATERSTMNNKPHSNTSLQVRSIQVVITTYGTVMNHNC</sequence>
<reference evidence="1 2" key="1">
    <citation type="submission" date="2019-02" db="EMBL/GenBank/DDBJ databases">
        <authorList>
            <person name="Lehtovirta-Morley E L."/>
        </authorList>
    </citation>
    <scope>NUCLEOTIDE SEQUENCE [LARGE SCALE GENOMIC DNA]</scope>
    <source>
        <strain evidence="1">NFRAN1</strain>
    </source>
</reference>
<dbReference type="AlphaFoldDB" id="A0A484I5P0"/>
<accession>A0A484I5P0</accession>
<gene>
    <name evidence="1" type="ORF">NFRAN_0102</name>
</gene>
<proteinExistence type="predicted"/>
<evidence type="ECO:0000313" key="2">
    <source>
        <dbReference type="Proteomes" id="UP000294299"/>
    </source>
</evidence>
<keyword evidence="2" id="KW-1185">Reference proteome</keyword>
<dbReference type="Proteomes" id="UP000294299">
    <property type="component" value="Chromosome NFRAN"/>
</dbReference>
<organism evidence="1 2">
    <name type="scientific">Candidatus Nitrosocosmicus franklandianus</name>
    <dbReference type="NCBI Taxonomy" id="1798806"/>
    <lineage>
        <taxon>Archaea</taxon>
        <taxon>Nitrososphaerota</taxon>
        <taxon>Nitrososphaeria</taxon>
        <taxon>Nitrososphaerales</taxon>
        <taxon>Nitrososphaeraceae</taxon>
        <taxon>Candidatus Nitrosocosmicus</taxon>
    </lineage>
</organism>
<evidence type="ECO:0000313" key="1">
    <source>
        <dbReference type="EMBL" id="VFJ12423.1"/>
    </source>
</evidence>
<dbReference type="EMBL" id="LR216287">
    <property type="protein sequence ID" value="VFJ12423.1"/>
    <property type="molecule type" value="Genomic_DNA"/>
</dbReference>
<dbReference type="KEGG" id="nfn:NFRAN_0102"/>
<protein>
    <submittedName>
        <fullName evidence="1">Uncharacterized protein</fullName>
    </submittedName>
</protein>